<organism evidence="4 5">
    <name type="scientific">Amycolatopsis dendrobii</name>
    <dbReference type="NCBI Taxonomy" id="2760662"/>
    <lineage>
        <taxon>Bacteria</taxon>
        <taxon>Bacillati</taxon>
        <taxon>Actinomycetota</taxon>
        <taxon>Actinomycetes</taxon>
        <taxon>Pseudonocardiales</taxon>
        <taxon>Pseudonocardiaceae</taxon>
        <taxon>Amycolatopsis</taxon>
    </lineage>
</organism>
<feature type="transmembrane region" description="Helical" evidence="2">
    <location>
        <begin position="32"/>
        <end position="56"/>
    </location>
</feature>
<dbReference type="EMBL" id="JACGZW010000001">
    <property type="protein sequence ID" value="MBB1151616.1"/>
    <property type="molecule type" value="Genomic_DNA"/>
</dbReference>
<accession>A0A7W3Z7T9</accession>
<dbReference type="AlphaFoldDB" id="A0A7W3Z7T9"/>
<keyword evidence="2" id="KW-0472">Membrane</keyword>
<feature type="transmembrane region" description="Helical" evidence="2">
    <location>
        <begin position="125"/>
        <end position="143"/>
    </location>
</feature>
<proteinExistence type="predicted"/>
<feature type="transmembrane region" description="Helical" evidence="2">
    <location>
        <begin position="76"/>
        <end position="96"/>
    </location>
</feature>
<evidence type="ECO:0000313" key="4">
    <source>
        <dbReference type="EMBL" id="MBB1151616.1"/>
    </source>
</evidence>
<evidence type="ECO:0000259" key="3">
    <source>
        <dbReference type="Pfam" id="PF23636"/>
    </source>
</evidence>
<comment type="caution">
    <text evidence="4">The sequence shown here is derived from an EMBL/GenBank/DDBJ whole genome shotgun (WGS) entry which is preliminary data.</text>
</comment>
<name>A0A7W3Z7T9_9PSEU</name>
<keyword evidence="2" id="KW-0812">Transmembrane</keyword>
<dbReference type="Proteomes" id="UP000526734">
    <property type="component" value="Unassembled WGS sequence"/>
</dbReference>
<gene>
    <name evidence="4" type="ORF">H4281_00575</name>
</gene>
<protein>
    <recommendedName>
        <fullName evidence="3">DUF7144 domain-containing protein</fullName>
    </recommendedName>
</protein>
<dbReference type="RefSeq" id="WP_182888864.1">
    <property type="nucleotide sequence ID" value="NZ_JACGZW010000001.1"/>
</dbReference>
<keyword evidence="5" id="KW-1185">Reference proteome</keyword>
<dbReference type="Pfam" id="PF23636">
    <property type="entry name" value="DUF7144"/>
    <property type="match status" value="1"/>
</dbReference>
<evidence type="ECO:0000256" key="2">
    <source>
        <dbReference type="SAM" id="Phobius"/>
    </source>
</evidence>
<evidence type="ECO:0000313" key="5">
    <source>
        <dbReference type="Proteomes" id="UP000526734"/>
    </source>
</evidence>
<sequence>MTERMHSPAGNAGTRPPLPPERAVARTRRTGWIWFAGAITVLAGLFTAVEGLVALVDRHYYVVGPSGLLVFSLTGWGWLHLIVGVLAVLTGIALFAGAQWARVCTVALAGFNALAQLAFLSAYPFWGAIVIALDVLVIWAVIVHGDEAAAEIW</sequence>
<reference evidence="4 5" key="1">
    <citation type="submission" date="2020-08" db="EMBL/GenBank/DDBJ databases">
        <title>Amycolatopsis sp. nov. DR6-1 isolated from Dendrobium heterocarpum.</title>
        <authorList>
            <person name="Tedsree N."/>
            <person name="Kuncharoen N."/>
            <person name="Likhitwitayawuid K."/>
            <person name="Tanasupawat S."/>
        </authorList>
    </citation>
    <scope>NUCLEOTIDE SEQUENCE [LARGE SCALE GENOMIC DNA]</scope>
    <source>
        <strain evidence="4 5">DR6-1</strain>
    </source>
</reference>
<dbReference type="InterPro" id="IPR055568">
    <property type="entry name" value="DUF7144"/>
</dbReference>
<evidence type="ECO:0000256" key="1">
    <source>
        <dbReference type="SAM" id="MobiDB-lite"/>
    </source>
</evidence>
<keyword evidence="2" id="KW-1133">Transmembrane helix</keyword>
<feature type="domain" description="DUF7144" evidence="3">
    <location>
        <begin position="32"/>
        <end position="145"/>
    </location>
</feature>
<feature type="region of interest" description="Disordered" evidence="1">
    <location>
        <begin position="1"/>
        <end position="21"/>
    </location>
</feature>